<accession>A0A6J5LVH5</accession>
<feature type="compositionally biased region" description="Basic and acidic residues" evidence="1">
    <location>
        <begin position="73"/>
        <end position="83"/>
    </location>
</feature>
<gene>
    <name evidence="2" type="ORF">UFOVP313_19</name>
</gene>
<evidence type="ECO:0000313" key="2">
    <source>
        <dbReference type="EMBL" id="CAB4136940.1"/>
    </source>
</evidence>
<name>A0A6J5LVH5_9CAUD</name>
<feature type="region of interest" description="Disordered" evidence="1">
    <location>
        <begin position="73"/>
        <end position="98"/>
    </location>
</feature>
<protein>
    <submittedName>
        <fullName evidence="2">Uncharacterized protein</fullName>
    </submittedName>
</protein>
<reference evidence="2" key="1">
    <citation type="submission" date="2020-04" db="EMBL/GenBank/DDBJ databases">
        <authorList>
            <person name="Chiriac C."/>
            <person name="Salcher M."/>
            <person name="Ghai R."/>
            <person name="Kavagutti S V."/>
        </authorList>
    </citation>
    <scope>NUCLEOTIDE SEQUENCE</scope>
</reference>
<dbReference type="EMBL" id="LR796328">
    <property type="protein sequence ID" value="CAB4136940.1"/>
    <property type="molecule type" value="Genomic_DNA"/>
</dbReference>
<evidence type="ECO:0000256" key="1">
    <source>
        <dbReference type="SAM" id="MobiDB-lite"/>
    </source>
</evidence>
<sequence>MSNRPIQDWKQKGLSISVWANEHGNSYTVQKRWKDKATDEWKGHSIKLFPSELEILGQLLMCAVNFEQGGTAEERHLEAKADVHAPPPPQWDSDDIPF</sequence>
<proteinExistence type="predicted"/>
<organism evidence="2">
    <name type="scientific">uncultured Caudovirales phage</name>
    <dbReference type="NCBI Taxonomy" id="2100421"/>
    <lineage>
        <taxon>Viruses</taxon>
        <taxon>Duplodnaviria</taxon>
        <taxon>Heunggongvirae</taxon>
        <taxon>Uroviricota</taxon>
        <taxon>Caudoviricetes</taxon>
        <taxon>Peduoviridae</taxon>
        <taxon>Maltschvirus</taxon>
        <taxon>Maltschvirus maltsch</taxon>
    </lineage>
</organism>